<dbReference type="Pfam" id="PF23189">
    <property type="entry name" value="UPF0261_C"/>
    <property type="match status" value="1"/>
</dbReference>
<dbReference type="NCBIfam" id="NF002674">
    <property type="entry name" value="PRK02399.1-2"/>
    <property type="match status" value="1"/>
</dbReference>
<dbReference type="InterPro" id="IPR056778">
    <property type="entry name" value="UPF0261_C"/>
</dbReference>
<gene>
    <name evidence="3" type="ORF">LV83_00028</name>
</gene>
<comment type="caution">
    <text evidence="3">The sequence shown here is derived from an EMBL/GenBank/DDBJ whole genome shotgun (WGS) entry which is preliminary data.</text>
</comment>
<dbReference type="Proteomes" id="UP000249610">
    <property type="component" value="Unassembled WGS sequence"/>
</dbReference>
<evidence type="ECO:0000259" key="1">
    <source>
        <dbReference type="Pfam" id="PF06792"/>
    </source>
</evidence>
<evidence type="ECO:0000259" key="2">
    <source>
        <dbReference type="Pfam" id="PF23189"/>
    </source>
</evidence>
<feature type="domain" description="UPF0261" evidence="2">
    <location>
        <begin position="189"/>
        <end position="404"/>
    </location>
</feature>
<organism evidence="3 4">
    <name type="scientific">Algoriphagus yeomjeoni</name>
    <dbReference type="NCBI Taxonomy" id="291403"/>
    <lineage>
        <taxon>Bacteria</taxon>
        <taxon>Pseudomonadati</taxon>
        <taxon>Bacteroidota</taxon>
        <taxon>Cytophagia</taxon>
        <taxon>Cytophagales</taxon>
        <taxon>Cyclobacteriaceae</taxon>
        <taxon>Algoriphagus</taxon>
    </lineage>
</organism>
<dbReference type="Gene3D" id="3.40.50.12030">
    <property type="entry name" value="Uncharacterised protein family UPF0261, NC domain"/>
    <property type="match status" value="1"/>
</dbReference>
<sequence length="405" mass="43372">MSQKPTILMLGCFDTKGEIFAFLRSCLIAQGAEVVTVNVGVMGSTTLFPIDVGATKVCDTAGGNLEDIRNKNDRGYAMEIMGRGAAIILADLYKQKKFDAVIGMGGGSGTYVTLKAMQNLPLGIPKICISTLASKDLSEQVGAKDILMMPSVVDVAALNSIIKPIIQQAAAAIVAMCGVVVPENSTTSKRIAISMFGNTSTCVNYCTELLEEKGFEVMTFHANGLGGKAMEGLILENCFAGVLDITTTELADELCGGVCSAGPHRLEAASKMEIPQVVVPGCMDMVNFGTMDSVPSNYKNRQLYSWVPTVTLMRTNVEENKVLGEILSNKLNQASGPTAVLFPVKGLSQIDAEGNVFYDPESNLALSKSIQDNLKSDIPFVNLPFHINDPEFAEKAVERLLEMMK</sequence>
<reference evidence="3 4" key="1">
    <citation type="submission" date="2018-06" db="EMBL/GenBank/DDBJ databases">
        <title>Genomic Encyclopedia of Archaeal and Bacterial Type Strains, Phase II (KMG-II): from individual species to whole genera.</title>
        <authorList>
            <person name="Goeker M."/>
        </authorList>
    </citation>
    <scope>NUCLEOTIDE SEQUENCE [LARGE SCALE GENOMIC DNA]</scope>
    <source>
        <strain evidence="3 4">DSM 23446</strain>
    </source>
</reference>
<name>A0A327PUY6_9BACT</name>
<evidence type="ECO:0000313" key="3">
    <source>
        <dbReference type="EMBL" id="RAI94782.1"/>
    </source>
</evidence>
<dbReference type="InterPro" id="IPR044122">
    <property type="entry name" value="UPF0261_N"/>
</dbReference>
<dbReference type="PANTHER" id="PTHR31862:SF1">
    <property type="entry name" value="UPF0261 DOMAIN PROTEIN (AFU_ORTHOLOGUE AFUA_1G10120)"/>
    <property type="match status" value="1"/>
</dbReference>
<dbReference type="InterPro" id="IPR051353">
    <property type="entry name" value="Tobamovirus_resist_UPF0261"/>
</dbReference>
<proteinExistence type="predicted"/>
<keyword evidence="4" id="KW-1185">Reference proteome</keyword>
<dbReference type="OrthoDB" id="9776369at2"/>
<dbReference type="RefSeq" id="WP_111609500.1">
    <property type="nucleotide sequence ID" value="NZ_QLLK01000001.1"/>
</dbReference>
<dbReference type="Gene3D" id="3.40.50.12020">
    <property type="entry name" value="Uncharacterised protein family UPF0261, NN domain"/>
    <property type="match status" value="1"/>
</dbReference>
<dbReference type="PIRSF" id="PIRSF033271">
    <property type="entry name" value="UCP033271"/>
    <property type="match status" value="1"/>
</dbReference>
<protein>
    <submittedName>
        <fullName evidence="3">Uncharacterized protein (UPF0261 family)</fullName>
    </submittedName>
</protein>
<evidence type="ECO:0000313" key="4">
    <source>
        <dbReference type="Proteomes" id="UP000249610"/>
    </source>
</evidence>
<dbReference type="AlphaFoldDB" id="A0A327PUY6"/>
<dbReference type="Pfam" id="PF06792">
    <property type="entry name" value="UPF0261"/>
    <property type="match status" value="1"/>
</dbReference>
<accession>A0A327PUY6</accession>
<dbReference type="PANTHER" id="PTHR31862">
    <property type="entry name" value="UPF0261 DOMAIN PROTEIN (AFU_ORTHOLOGUE AFUA_1G10120)"/>
    <property type="match status" value="1"/>
</dbReference>
<feature type="domain" description="UPF0261" evidence="1">
    <location>
        <begin position="5"/>
        <end position="177"/>
    </location>
</feature>
<dbReference type="EMBL" id="QLLK01000001">
    <property type="protein sequence ID" value="RAI94782.1"/>
    <property type="molecule type" value="Genomic_DNA"/>
</dbReference>
<dbReference type="InterPro" id="IPR008322">
    <property type="entry name" value="UPF0261"/>
</dbReference>
<dbReference type="CDD" id="cd15488">
    <property type="entry name" value="Tm-1-like"/>
    <property type="match status" value="1"/>
</dbReference>